<feature type="domain" description="Cyclin-D1-binding protein 1-like N-terminal" evidence="7">
    <location>
        <begin position="52"/>
        <end position="196"/>
    </location>
</feature>
<dbReference type="PANTHER" id="PTHR15492">
    <property type="entry name" value="CYCLIN D1-BINDING PROTEIN 1"/>
    <property type="match status" value="1"/>
</dbReference>
<evidence type="ECO:0000256" key="1">
    <source>
        <dbReference type="ARBA" id="ARBA00004123"/>
    </source>
</evidence>
<dbReference type="Pfam" id="PF13324">
    <property type="entry name" value="GCIP_N"/>
    <property type="match status" value="1"/>
</dbReference>
<evidence type="ECO:0000259" key="8">
    <source>
        <dbReference type="Pfam" id="PF20936"/>
    </source>
</evidence>
<protein>
    <submittedName>
        <fullName evidence="9">Uncharacterized protein</fullName>
    </submittedName>
</protein>
<dbReference type="AlphaFoldDB" id="A0A4Q2D8X7"/>
<dbReference type="OrthoDB" id="41588at2759"/>
<organism evidence="9 10">
    <name type="scientific">Candolleomyces aberdarensis</name>
    <dbReference type="NCBI Taxonomy" id="2316362"/>
    <lineage>
        <taxon>Eukaryota</taxon>
        <taxon>Fungi</taxon>
        <taxon>Dikarya</taxon>
        <taxon>Basidiomycota</taxon>
        <taxon>Agaricomycotina</taxon>
        <taxon>Agaricomycetes</taxon>
        <taxon>Agaricomycetidae</taxon>
        <taxon>Agaricales</taxon>
        <taxon>Agaricineae</taxon>
        <taxon>Psathyrellaceae</taxon>
        <taxon>Candolleomyces</taxon>
    </lineage>
</organism>
<dbReference type="STRING" id="2316362.A0A4Q2D8X7"/>
<dbReference type="EMBL" id="SDEE01000604">
    <property type="protein sequence ID" value="RXW15066.1"/>
    <property type="molecule type" value="Genomic_DNA"/>
</dbReference>
<keyword evidence="10" id="KW-1185">Reference proteome</keyword>
<dbReference type="Gene3D" id="1.20.1410.10">
    <property type="entry name" value="I/LWEQ domain"/>
    <property type="match status" value="1"/>
</dbReference>
<evidence type="ECO:0000259" key="7">
    <source>
        <dbReference type="Pfam" id="PF13324"/>
    </source>
</evidence>
<dbReference type="PANTHER" id="PTHR15492:SF1">
    <property type="entry name" value="CYCLIN-D1-BINDING PROTEIN 1"/>
    <property type="match status" value="1"/>
</dbReference>
<proteinExistence type="inferred from homology"/>
<comment type="similarity">
    <text evidence="3">Belongs to the CCNDBP1 family.</text>
</comment>
<dbReference type="Pfam" id="PF20936">
    <property type="entry name" value="GCIP_C"/>
    <property type="match status" value="1"/>
</dbReference>
<keyword evidence="6" id="KW-0131">Cell cycle</keyword>
<reference evidence="9 10" key="1">
    <citation type="submission" date="2019-01" db="EMBL/GenBank/DDBJ databases">
        <title>Draft genome sequence of Psathyrella aberdarensis IHI B618.</title>
        <authorList>
            <person name="Buettner E."/>
            <person name="Kellner H."/>
        </authorList>
    </citation>
    <scope>NUCLEOTIDE SEQUENCE [LARGE SCALE GENOMIC DNA]</scope>
    <source>
        <strain evidence="9 10">IHI B618</strain>
    </source>
</reference>
<dbReference type="GO" id="GO:0005737">
    <property type="term" value="C:cytoplasm"/>
    <property type="evidence" value="ECO:0007669"/>
    <property type="project" value="UniProtKB-SubCell"/>
</dbReference>
<evidence type="ECO:0000256" key="6">
    <source>
        <dbReference type="ARBA" id="ARBA00023306"/>
    </source>
</evidence>
<comment type="caution">
    <text evidence="9">The sequence shown here is derived from an EMBL/GenBank/DDBJ whole genome shotgun (WGS) entry which is preliminary data.</text>
</comment>
<comment type="subcellular location">
    <subcellularLocation>
        <location evidence="2">Cytoplasm</location>
    </subcellularLocation>
    <subcellularLocation>
        <location evidence="1">Nucleus</location>
    </subcellularLocation>
</comment>
<evidence type="ECO:0000256" key="4">
    <source>
        <dbReference type="ARBA" id="ARBA00022490"/>
    </source>
</evidence>
<accession>A0A4Q2D8X7</accession>
<gene>
    <name evidence="9" type="ORF">EST38_g10788</name>
</gene>
<evidence type="ECO:0000256" key="2">
    <source>
        <dbReference type="ARBA" id="ARBA00004496"/>
    </source>
</evidence>
<feature type="domain" description="Cyclin-D1-binding protein 1-like C-terminal" evidence="8">
    <location>
        <begin position="204"/>
        <end position="310"/>
    </location>
</feature>
<dbReference type="GO" id="GO:0005634">
    <property type="term" value="C:nucleus"/>
    <property type="evidence" value="ECO:0007669"/>
    <property type="project" value="UniProtKB-SubCell"/>
</dbReference>
<evidence type="ECO:0000256" key="5">
    <source>
        <dbReference type="ARBA" id="ARBA00023242"/>
    </source>
</evidence>
<keyword evidence="4" id="KW-0963">Cytoplasm</keyword>
<dbReference type="Proteomes" id="UP000290288">
    <property type="component" value="Unassembled WGS sequence"/>
</dbReference>
<dbReference type="Gene3D" id="1.20.1420.10">
    <property type="entry name" value="Talin, central domain"/>
    <property type="match status" value="1"/>
</dbReference>
<dbReference type="InterPro" id="IPR049317">
    <property type="entry name" value="GCIP-like_N"/>
</dbReference>
<evidence type="ECO:0000313" key="9">
    <source>
        <dbReference type="EMBL" id="RXW15066.1"/>
    </source>
</evidence>
<name>A0A4Q2D8X7_9AGAR</name>
<keyword evidence="5" id="KW-0539">Nucleus</keyword>
<dbReference type="InterPro" id="IPR049318">
    <property type="entry name" value="GCIP_C"/>
</dbReference>
<evidence type="ECO:0000256" key="3">
    <source>
        <dbReference type="ARBA" id="ARBA00008940"/>
    </source>
</evidence>
<dbReference type="InterPro" id="IPR026907">
    <property type="entry name" value="GCIP-like"/>
</dbReference>
<evidence type="ECO:0000313" key="10">
    <source>
        <dbReference type="Proteomes" id="UP000290288"/>
    </source>
</evidence>
<sequence length="366" mass="39710">MSDKQKTIVSLTFLKETCDAALTSVAAADGVVPDDLAHLQTTDFAVIHKDFTSLLAYLYSATTKTAISLKPSSPTYSASLSPLKDLSTNISNLSHNVRLVQKAHGATVLKELQSAARSVISAIQGLAETLLSDTAATKEPSDVYLSKVGEVHDAIDKLRSGTDGLSSNNVTAVRKLWAADQSSLSDALRELQEIPESGDDNDFDDGWDELGIDSSSNKLSPAELERLRKVESIVKLCNLMHKTVVKRVFSAPLQNAPVQQEINSIVDILANDSPTLPAAVDDLIATVYSPQEKEEMLDQLHHLDGVIDRIKSHIDSLFALEPVGDLLKEATGTGKKTPDVKRWFGTCFEEIKKLIVQMSTTLQDAQ</sequence>